<dbReference type="InterPro" id="IPR012340">
    <property type="entry name" value="NA-bd_OB-fold"/>
</dbReference>
<evidence type="ECO:0000313" key="4">
    <source>
        <dbReference type="EMBL" id="OZI48978.1"/>
    </source>
</evidence>
<keyword evidence="2" id="KW-0812">Transmembrane</keyword>
<reference evidence="4 5" key="1">
    <citation type="submission" date="2017-05" db="EMBL/GenBank/DDBJ databases">
        <title>Complete and WGS of Bordetella genogroups.</title>
        <authorList>
            <person name="Spilker T."/>
            <person name="LiPuma J."/>
        </authorList>
    </citation>
    <scope>NUCLEOTIDE SEQUENCE [LARGE SCALE GENOMIC DNA]</scope>
    <source>
        <strain evidence="4 5">AU10456</strain>
    </source>
</reference>
<comment type="caution">
    <text evidence="4">The sequence shown here is derived from an EMBL/GenBank/DDBJ whole genome shotgun (WGS) entry which is preliminary data.</text>
</comment>
<keyword evidence="5" id="KW-1185">Reference proteome</keyword>
<dbReference type="PANTHER" id="PTHR12962:SF1">
    <property type="entry name" value="COLD SHOCK DOMAIN-CONTAINING PROTEIN CG9705"/>
    <property type="match status" value="1"/>
</dbReference>
<dbReference type="Proteomes" id="UP000216913">
    <property type="component" value="Unassembled WGS sequence"/>
</dbReference>
<keyword evidence="2" id="KW-0472">Membrane</keyword>
<feature type="transmembrane region" description="Helical" evidence="2">
    <location>
        <begin position="88"/>
        <end position="105"/>
    </location>
</feature>
<evidence type="ECO:0000259" key="3">
    <source>
        <dbReference type="PROSITE" id="PS51857"/>
    </source>
</evidence>
<protein>
    <recommendedName>
        <fullName evidence="3">CSD domain-containing protein</fullName>
    </recommendedName>
</protein>
<accession>A0A261TH39</accession>
<dbReference type="CDD" id="cd04458">
    <property type="entry name" value="CSP_CDS"/>
    <property type="match status" value="1"/>
</dbReference>
<dbReference type="PROSITE" id="PS51857">
    <property type="entry name" value="CSD_2"/>
    <property type="match status" value="1"/>
</dbReference>
<dbReference type="InterPro" id="IPR010718">
    <property type="entry name" value="DUF1294"/>
</dbReference>
<name>A0A261TH39_9BORD</name>
<dbReference type="GO" id="GO:0003730">
    <property type="term" value="F:mRNA 3'-UTR binding"/>
    <property type="evidence" value="ECO:0007669"/>
    <property type="project" value="TreeGrafter"/>
</dbReference>
<keyword evidence="1" id="KW-0597">Phosphoprotein</keyword>
<proteinExistence type="predicted"/>
<organism evidence="4 5">
    <name type="scientific">Bordetella genomosp. 5</name>
    <dbReference type="NCBI Taxonomy" id="1395608"/>
    <lineage>
        <taxon>Bacteria</taxon>
        <taxon>Pseudomonadati</taxon>
        <taxon>Pseudomonadota</taxon>
        <taxon>Betaproteobacteria</taxon>
        <taxon>Burkholderiales</taxon>
        <taxon>Alcaligenaceae</taxon>
        <taxon>Bordetella</taxon>
    </lineage>
</organism>
<dbReference type="Gene3D" id="2.40.50.140">
    <property type="entry name" value="Nucleic acid-binding proteins"/>
    <property type="match status" value="1"/>
</dbReference>
<feature type="domain" description="CSD" evidence="3">
    <location>
        <begin position="4"/>
        <end position="67"/>
    </location>
</feature>
<dbReference type="GO" id="GO:0005829">
    <property type="term" value="C:cytosol"/>
    <property type="evidence" value="ECO:0007669"/>
    <property type="project" value="UniProtKB-ARBA"/>
</dbReference>
<dbReference type="OrthoDB" id="72963at2"/>
<dbReference type="InterPro" id="IPR002059">
    <property type="entry name" value="CSP_DNA-bd"/>
</dbReference>
<dbReference type="InterPro" id="IPR052069">
    <property type="entry name" value="Ca-reg_mRNA-binding_domain"/>
</dbReference>
<gene>
    <name evidence="4" type="ORF">CAL25_15240</name>
</gene>
<dbReference type="SUPFAM" id="SSF50249">
    <property type="entry name" value="Nucleic acid-binding proteins"/>
    <property type="match status" value="1"/>
</dbReference>
<dbReference type="SMART" id="SM00357">
    <property type="entry name" value="CSP"/>
    <property type="match status" value="1"/>
</dbReference>
<dbReference type="Pfam" id="PF06961">
    <property type="entry name" value="DUF1294"/>
    <property type="match status" value="1"/>
</dbReference>
<keyword evidence="2" id="KW-1133">Transmembrane helix</keyword>
<evidence type="ECO:0000313" key="5">
    <source>
        <dbReference type="Proteomes" id="UP000216913"/>
    </source>
</evidence>
<dbReference type="RefSeq" id="WP_094801380.1">
    <property type="nucleotide sequence ID" value="NZ_NEVP01000009.1"/>
</dbReference>
<dbReference type="InterPro" id="IPR011129">
    <property type="entry name" value="CSD"/>
</dbReference>
<dbReference type="PANTHER" id="PTHR12962">
    <property type="entry name" value="CALCIUM-REGULATED HEAT STABLE PROTEIN CRHSP-24-RELATED"/>
    <property type="match status" value="1"/>
</dbReference>
<dbReference type="GO" id="GO:0043488">
    <property type="term" value="P:regulation of mRNA stability"/>
    <property type="evidence" value="ECO:0007669"/>
    <property type="project" value="TreeGrafter"/>
</dbReference>
<dbReference type="Pfam" id="PF00313">
    <property type="entry name" value="CSD"/>
    <property type="match status" value="1"/>
</dbReference>
<evidence type="ECO:0000256" key="2">
    <source>
        <dbReference type="SAM" id="Phobius"/>
    </source>
</evidence>
<dbReference type="AlphaFoldDB" id="A0A261TH39"/>
<dbReference type="EMBL" id="NEVP01000009">
    <property type="protein sequence ID" value="OZI48978.1"/>
    <property type="molecule type" value="Genomic_DNA"/>
</dbReference>
<sequence>MKGRQEGTIKSWNDARGFGFIAPAEGGRAVFAHISAFESGRPRMAQRVRFVAETSADGRLRASKVQLLDVALPPASERIRAATGLDRTSQLVLALLVACLAAAIGLGGLPWWIALVYGGLSGLTFLVYAADKSSARAGARRISESTLHLLALAGGWPGALVAQQVLRHKSSKTSFLAVYWATVALTARAVRCWCCRREGRGSGRGRRRCRDAFTAITGPVRGVSERVGAESIRMQWKICFDRASP</sequence>
<evidence type="ECO:0000256" key="1">
    <source>
        <dbReference type="ARBA" id="ARBA00022553"/>
    </source>
</evidence>